<reference evidence="2" key="1">
    <citation type="submission" date="2022-08" db="EMBL/GenBank/DDBJ databases">
        <authorList>
            <person name="Marques A."/>
        </authorList>
    </citation>
    <scope>NUCLEOTIDE SEQUENCE</scope>
    <source>
        <strain evidence="2">RhyPub2mFocal</strain>
        <tissue evidence="2">Leaves</tissue>
    </source>
</reference>
<feature type="domain" description="Glycosyl hydrolase family 32 C-terminal" evidence="1">
    <location>
        <begin position="11"/>
        <end position="183"/>
    </location>
</feature>
<protein>
    <recommendedName>
        <fullName evidence="1">Glycosyl hydrolase family 32 C-terminal domain-containing protein</fullName>
    </recommendedName>
</protein>
<gene>
    <name evidence="2" type="ORF">LUZ62_035159</name>
</gene>
<dbReference type="EMBL" id="JAMFTS010000002">
    <property type="protein sequence ID" value="KAJ4783913.1"/>
    <property type="molecule type" value="Genomic_DNA"/>
</dbReference>
<dbReference type="Pfam" id="PF08244">
    <property type="entry name" value="Glyco_hydro_32C"/>
    <property type="match status" value="1"/>
</dbReference>
<dbReference type="InterPro" id="IPR013189">
    <property type="entry name" value="Glyco_hydro_32_C"/>
</dbReference>
<proteinExistence type="predicted"/>
<comment type="caution">
    <text evidence="2">The sequence shown here is derived from an EMBL/GenBank/DDBJ whole genome shotgun (WGS) entry which is preliminary data.</text>
</comment>
<dbReference type="PANTHER" id="PTHR31953">
    <property type="entry name" value="BETA-FRUCTOFURANOSIDASE, INSOLUBLE ISOENZYME CWINV1-RELATED"/>
    <property type="match status" value="1"/>
</dbReference>
<organism evidence="2 3">
    <name type="scientific">Rhynchospora pubera</name>
    <dbReference type="NCBI Taxonomy" id="906938"/>
    <lineage>
        <taxon>Eukaryota</taxon>
        <taxon>Viridiplantae</taxon>
        <taxon>Streptophyta</taxon>
        <taxon>Embryophyta</taxon>
        <taxon>Tracheophyta</taxon>
        <taxon>Spermatophyta</taxon>
        <taxon>Magnoliopsida</taxon>
        <taxon>Liliopsida</taxon>
        <taxon>Poales</taxon>
        <taxon>Cyperaceae</taxon>
        <taxon>Cyperoideae</taxon>
        <taxon>Rhynchosporeae</taxon>
        <taxon>Rhynchospora</taxon>
    </lineage>
</organism>
<sequence>MIVYETWPIEEIESLRKQQIQLLDYELQSGNQYEIAGILGTQADIVIEFELPSLEGAESLDNSLLLDPSKLCNEIGPFDKGGIGPFGLFVLTSDNDLEDSSRREGVYKPAYGALVSVDISKDKKISLRTLIDHSVVESFAGSGRTCMTLRVYPKHVLTGQASGMYVFNHGFLDVKINELNAWEMENARVNVENDNFISKDYI</sequence>
<dbReference type="AlphaFoldDB" id="A0AAV8ERW7"/>
<evidence type="ECO:0000259" key="1">
    <source>
        <dbReference type="Pfam" id="PF08244"/>
    </source>
</evidence>
<name>A0AAV8ERW7_9POAL</name>
<evidence type="ECO:0000313" key="3">
    <source>
        <dbReference type="Proteomes" id="UP001140206"/>
    </source>
</evidence>
<dbReference type="SUPFAM" id="SSF49899">
    <property type="entry name" value="Concanavalin A-like lectins/glucanases"/>
    <property type="match status" value="1"/>
</dbReference>
<dbReference type="InterPro" id="IPR013320">
    <property type="entry name" value="ConA-like_dom_sf"/>
</dbReference>
<dbReference type="Proteomes" id="UP001140206">
    <property type="component" value="Chromosome 2"/>
</dbReference>
<dbReference type="Gene3D" id="2.60.120.560">
    <property type="entry name" value="Exo-inulinase, domain 1"/>
    <property type="match status" value="2"/>
</dbReference>
<evidence type="ECO:0000313" key="2">
    <source>
        <dbReference type="EMBL" id="KAJ4783913.1"/>
    </source>
</evidence>
<accession>A0AAV8ERW7</accession>
<keyword evidence="3" id="KW-1185">Reference proteome</keyword>
<dbReference type="InterPro" id="IPR050551">
    <property type="entry name" value="Fructan_Metab_Enzymes"/>
</dbReference>